<dbReference type="InterPro" id="IPR025776">
    <property type="entry name" value="SUVR4/1/2"/>
</dbReference>
<keyword evidence="6" id="KW-0862">Zinc</keyword>
<keyword evidence="7" id="KW-0539">Nucleus</keyword>
<dbReference type="PROSITE" id="PS50280">
    <property type="entry name" value="SET"/>
    <property type="match status" value="1"/>
</dbReference>
<dbReference type="EMBL" id="BAABME010000165">
    <property type="protein sequence ID" value="GAA0140265.1"/>
    <property type="molecule type" value="Genomic_DNA"/>
</dbReference>
<evidence type="ECO:0000256" key="8">
    <source>
        <dbReference type="SAM" id="MobiDB-lite"/>
    </source>
</evidence>
<name>A0AAV3NLR6_LITER</name>
<keyword evidence="3" id="KW-0158">Chromosome</keyword>
<evidence type="ECO:0000313" key="12">
    <source>
        <dbReference type="Proteomes" id="UP001454036"/>
    </source>
</evidence>
<evidence type="ECO:0000256" key="1">
    <source>
        <dbReference type="ARBA" id="ARBA00004123"/>
    </source>
</evidence>
<dbReference type="CDD" id="cd10538">
    <property type="entry name" value="SET_SETDB-like"/>
    <property type="match status" value="1"/>
</dbReference>
<dbReference type="GO" id="GO:0008270">
    <property type="term" value="F:zinc ion binding"/>
    <property type="evidence" value="ECO:0007669"/>
    <property type="project" value="InterPro"/>
</dbReference>
<feature type="compositionally biased region" description="Polar residues" evidence="8">
    <location>
        <begin position="126"/>
        <end position="138"/>
    </location>
</feature>
<dbReference type="Pfam" id="PF05033">
    <property type="entry name" value="Pre-SET"/>
    <property type="match status" value="1"/>
</dbReference>
<keyword evidence="12" id="KW-1185">Reference proteome</keyword>
<dbReference type="InterPro" id="IPR018848">
    <property type="entry name" value="WIYLD_domain"/>
</dbReference>
<evidence type="ECO:0000256" key="4">
    <source>
        <dbReference type="ARBA" id="ARBA00022679"/>
    </source>
</evidence>
<evidence type="ECO:0000256" key="2">
    <source>
        <dbReference type="ARBA" id="ARBA00004286"/>
    </source>
</evidence>
<dbReference type="SUPFAM" id="SSF82199">
    <property type="entry name" value="SET domain"/>
    <property type="match status" value="1"/>
</dbReference>
<comment type="caution">
    <text evidence="11">The sequence shown here is derived from an EMBL/GenBank/DDBJ whole genome shotgun (WGS) entry which is preliminary data.</text>
</comment>
<dbReference type="Proteomes" id="UP001454036">
    <property type="component" value="Unassembled WGS sequence"/>
</dbReference>
<dbReference type="GO" id="GO:0005694">
    <property type="term" value="C:chromosome"/>
    <property type="evidence" value="ECO:0007669"/>
    <property type="project" value="UniProtKB-SubCell"/>
</dbReference>
<dbReference type="PROSITE" id="PS50867">
    <property type="entry name" value="PRE_SET"/>
    <property type="match status" value="1"/>
</dbReference>
<dbReference type="InterPro" id="IPR001214">
    <property type="entry name" value="SET_dom"/>
</dbReference>
<dbReference type="Pfam" id="PF10440">
    <property type="entry name" value="WIYLD"/>
    <property type="match status" value="1"/>
</dbReference>
<dbReference type="SMART" id="SM00468">
    <property type="entry name" value="PreSET"/>
    <property type="match status" value="1"/>
</dbReference>
<comment type="subcellular location">
    <subcellularLocation>
        <location evidence="2">Chromosome</location>
    </subcellularLocation>
    <subcellularLocation>
        <location evidence="1">Nucleus</location>
    </subcellularLocation>
</comment>
<keyword evidence="5" id="KW-0479">Metal-binding</keyword>
<evidence type="ECO:0000259" key="10">
    <source>
        <dbReference type="PROSITE" id="PS50867"/>
    </source>
</evidence>
<dbReference type="GO" id="GO:0005634">
    <property type="term" value="C:nucleus"/>
    <property type="evidence" value="ECO:0007669"/>
    <property type="project" value="UniProtKB-SubCell"/>
</dbReference>
<dbReference type="PROSITE" id="PS51580">
    <property type="entry name" value="SAM_MT43_3"/>
    <property type="match status" value="1"/>
</dbReference>
<feature type="domain" description="Pre-SET" evidence="10">
    <location>
        <begin position="545"/>
        <end position="644"/>
    </location>
</feature>
<dbReference type="InterPro" id="IPR043017">
    <property type="entry name" value="WIYLD_dom_sf"/>
</dbReference>
<gene>
    <name evidence="11" type="ORF">LIER_01646</name>
</gene>
<evidence type="ECO:0000256" key="5">
    <source>
        <dbReference type="ARBA" id="ARBA00022723"/>
    </source>
</evidence>
<feature type="region of interest" description="Disordered" evidence="8">
    <location>
        <begin position="175"/>
        <end position="194"/>
    </location>
</feature>
<evidence type="ECO:0000259" key="9">
    <source>
        <dbReference type="PROSITE" id="PS50280"/>
    </source>
</evidence>
<dbReference type="PANTHER" id="PTHR46450:SF1">
    <property type="entry name" value="INACTIVE HISTONE-LYSINE N-METHYLTRANSFERASE SUVR1-RELATED"/>
    <property type="match status" value="1"/>
</dbReference>
<sequence>MAPNPKVKEAFRAMEGLGITEEKVKPVLKKLIQVYEKNWELIEAENYRVLADAIFDFEESKPEEDVEREAACDEETKRPLKRLRRKCQEVQTSSQVNNSKPEVPGALLTKPKEEPNEIPSWHHETQSQSRSVTASPQARKSRAISHPIASQPLSRNKEEPVSTMPSILDERSDLSHNEGTHVSHPSCVHRGNSDSISLPMRLRSRGKQTLTSPNVSGQKTKRAVILSRAIQIEEQKNHMLLRKEIFPVSHSLIKPKGEPFTNDLEEPIPICLIDLASESSLNISSAGREHDTATPSTLQAIEGQKSDGISSLLSETKTNGIPTKDSEKASKSYNIASSQCGSVKINLSYDMACQRPEFRAPSLQAVLQMVSDKYKKMNKVLDSGFSLTNVMEDVCNSFLRIGNGPGNPEKLIEIHDLPNELVSDTTSPPKTLSIFSPFNGTGDYTHSAEGVIEKISQQAERAAIGPTNCQSLIGRQNQRSCQTNGTINYLDISKGQEVIAISLVNDVNKERPPFFHYIPENAVFQHAYVSVSLARIGDKNCCSSCSFDCLSLSLPCACAHEIGGDFAYTKDGLVKESFLKECISMNRAPEKHHQYFCKECPLERAKCEDIVEPCKGHLFRKFIKECWWKCGCGKQCGNRVVQRGISRKLQVFMTPAGKGWGLRTLEDLPKGAFVCEYVGEVLTNAELFDRVEQRRRKGEKHSYPVLLDADWSSEGVLKDEEALCLDATKYGNVARFINHRCHDANMVEIPVEIETPDHHYYHLAFFTSRKVKAMEELTWDYGIDFDDIDHPVKAFSCHCSSKYCRNIKRTKHLTFSWLYNFMRSAQCFYAILFYKESRLPMLKKAIQIWRDVFECTVDMTCGPQSSLCTGF</sequence>
<accession>A0AAV3NLR6</accession>
<reference evidence="11 12" key="1">
    <citation type="submission" date="2024-01" db="EMBL/GenBank/DDBJ databases">
        <title>The complete chloroplast genome sequence of Lithospermum erythrorhizon: insights into the phylogenetic relationship among Boraginaceae species and the maternal lineages of purple gromwells.</title>
        <authorList>
            <person name="Okada T."/>
            <person name="Watanabe K."/>
        </authorList>
    </citation>
    <scope>NUCLEOTIDE SEQUENCE [LARGE SCALE GENOMIC DNA]</scope>
</reference>
<dbReference type="PANTHER" id="PTHR46450">
    <property type="entry name" value="INACTIVE HISTONE-LYSINE N-METHYLTRANSFERASE SUVR1-RELATED"/>
    <property type="match status" value="1"/>
</dbReference>
<evidence type="ECO:0000256" key="6">
    <source>
        <dbReference type="ARBA" id="ARBA00022833"/>
    </source>
</evidence>
<keyword evidence="4" id="KW-0808">Transferase</keyword>
<dbReference type="GO" id="GO:0042054">
    <property type="term" value="F:histone methyltransferase activity"/>
    <property type="evidence" value="ECO:0007669"/>
    <property type="project" value="InterPro"/>
</dbReference>
<protein>
    <submittedName>
        <fullName evidence="11">Histone modifying enzyme</fullName>
    </submittedName>
</protein>
<dbReference type="Gene3D" id="1.10.8.850">
    <property type="entry name" value="Histone-lysine N methyltransferase , C-terminal domain-like"/>
    <property type="match status" value="1"/>
</dbReference>
<evidence type="ECO:0000256" key="3">
    <source>
        <dbReference type="ARBA" id="ARBA00022454"/>
    </source>
</evidence>
<feature type="compositionally biased region" description="Basic and acidic residues" evidence="8">
    <location>
        <begin position="110"/>
        <end position="125"/>
    </location>
</feature>
<organism evidence="11 12">
    <name type="scientific">Lithospermum erythrorhizon</name>
    <name type="common">Purple gromwell</name>
    <name type="synonym">Lithospermum officinale var. erythrorhizon</name>
    <dbReference type="NCBI Taxonomy" id="34254"/>
    <lineage>
        <taxon>Eukaryota</taxon>
        <taxon>Viridiplantae</taxon>
        <taxon>Streptophyta</taxon>
        <taxon>Embryophyta</taxon>
        <taxon>Tracheophyta</taxon>
        <taxon>Spermatophyta</taxon>
        <taxon>Magnoliopsida</taxon>
        <taxon>eudicotyledons</taxon>
        <taxon>Gunneridae</taxon>
        <taxon>Pentapetalae</taxon>
        <taxon>asterids</taxon>
        <taxon>lamiids</taxon>
        <taxon>Boraginales</taxon>
        <taxon>Boraginaceae</taxon>
        <taxon>Boraginoideae</taxon>
        <taxon>Lithospermeae</taxon>
        <taxon>Lithospermum</taxon>
    </lineage>
</organism>
<feature type="domain" description="SET" evidence="9">
    <location>
        <begin position="647"/>
        <end position="782"/>
    </location>
</feature>
<feature type="region of interest" description="Disordered" evidence="8">
    <location>
        <begin position="88"/>
        <end position="162"/>
    </location>
</feature>
<proteinExistence type="predicted"/>
<dbReference type="AlphaFoldDB" id="A0AAV3NLR6"/>
<evidence type="ECO:0000256" key="7">
    <source>
        <dbReference type="ARBA" id="ARBA00023242"/>
    </source>
</evidence>
<feature type="compositionally biased region" description="Polar residues" evidence="8">
    <location>
        <begin position="89"/>
        <end position="100"/>
    </location>
</feature>
<dbReference type="SMART" id="SM00317">
    <property type="entry name" value="SET"/>
    <property type="match status" value="1"/>
</dbReference>
<dbReference type="Pfam" id="PF00856">
    <property type="entry name" value="SET"/>
    <property type="match status" value="1"/>
</dbReference>
<dbReference type="FunFam" id="2.170.270.10:FF:000046">
    <property type="entry name" value="SET-domain containing protein lysine methyltransferase family protein"/>
    <property type="match status" value="1"/>
</dbReference>
<dbReference type="InterPro" id="IPR046341">
    <property type="entry name" value="SET_dom_sf"/>
</dbReference>
<evidence type="ECO:0000313" key="11">
    <source>
        <dbReference type="EMBL" id="GAA0140265.1"/>
    </source>
</evidence>
<dbReference type="Gene3D" id="2.170.270.10">
    <property type="entry name" value="SET domain"/>
    <property type="match status" value="1"/>
</dbReference>
<dbReference type="InterPro" id="IPR007728">
    <property type="entry name" value="Pre-SET_dom"/>
</dbReference>